<evidence type="ECO:0008006" key="7">
    <source>
        <dbReference type="Google" id="ProtNLM"/>
    </source>
</evidence>
<dbReference type="InterPro" id="IPR028091">
    <property type="entry name" value="FAM91_N_dom"/>
</dbReference>
<name>A0AAV8VSE3_9CUCU</name>
<dbReference type="Proteomes" id="UP001159042">
    <property type="component" value="Unassembled WGS sequence"/>
</dbReference>
<dbReference type="Pfam" id="PF14647">
    <property type="entry name" value="FAM91_N"/>
    <property type="match status" value="1"/>
</dbReference>
<dbReference type="PANTHER" id="PTHR28441">
    <property type="entry name" value="PROTEIN FAM91A1"/>
    <property type="match status" value="1"/>
</dbReference>
<dbReference type="InterPro" id="IPR039199">
    <property type="entry name" value="FAM91"/>
</dbReference>
<feature type="compositionally biased region" description="Polar residues" evidence="2">
    <location>
        <begin position="162"/>
        <end position="179"/>
    </location>
</feature>
<keyword evidence="6" id="KW-1185">Reference proteome</keyword>
<comment type="caution">
    <text evidence="5">The sequence shown here is derived from an EMBL/GenBank/DDBJ whole genome shotgun (WGS) entry which is preliminary data.</text>
</comment>
<reference evidence="5 6" key="1">
    <citation type="journal article" date="2023" name="Insect Mol. Biol.">
        <title>Genome sequencing provides insights into the evolution of gene families encoding plant cell wall-degrading enzymes in longhorned beetles.</title>
        <authorList>
            <person name="Shin N.R."/>
            <person name="Okamura Y."/>
            <person name="Kirsch R."/>
            <person name="Pauchet Y."/>
        </authorList>
    </citation>
    <scope>NUCLEOTIDE SEQUENCE [LARGE SCALE GENOMIC DNA]</scope>
    <source>
        <strain evidence="5">EAD_L_NR</strain>
    </source>
</reference>
<feature type="domain" description="FAM91 N-terminal" evidence="3">
    <location>
        <begin position="2"/>
        <end position="131"/>
    </location>
</feature>
<evidence type="ECO:0000256" key="2">
    <source>
        <dbReference type="SAM" id="MobiDB-lite"/>
    </source>
</evidence>
<dbReference type="EMBL" id="JANEYG010000035">
    <property type="protein sequence ID" value="KAJ8917183.1"/>
    <property type="molecule type" value="Genomic_DNA"/>
</dbReference>
<feature type="region of interest" description="Disordered" evidence="2">
    <location>
        <begin position="159"/>
        <end position="179"/>
    </location>
</feature>
<dbReference type="PANTHER" id="PTHR28441:SF2">
    <property type="entry name" value="PROTEIN FAM91A1"/>
    <property type="match status" value="1"/>
</dbReference>
<dbReference type="Pfam" id="PF14648">
    <property type="entry name" value="FAM91_C"/>
    <property type="match status" value="1"/>
</dbReference>
<feature type="domain" description="FAM91 C-terminal" evidence="4">
    <location>
        <begin position="183"/>
        <end position="722"/>
    </location>
</feature>
<organism evidence="5 6">
    <name type="scientific">Exocentrus adspersus</name>
    <dbReference type="NCBI Taxonomy" id="1586481"/>
    <lineage>
        <taxon>Eukaryota</taxon>
        <taxon>Metazoa</taxon>
        <taxon>Ecdysozoa</taxon>
        <taxon>Arthropoda</taxon>
        <taxon>Hexapoda</taxon>
        <taxon>Insecta</taxon>
        <taxon>Pterygota</taxon>
        <taxon>Neoptera</taxon>
        <taxon>Endopterygota</taxon>
        <taxon>Coleoptera</taxon>
        <taxon>Polyphaga</taxon>
        <taxon>Cucujiformia</taxon>
        <taxon>Chrysomeloidea</taxon>
        <taxon>Cerambycidae</taxon>
        <taxon>Lamiinae</taxon>
        <taxon>Acanthocinini</taxon>
        <taxon>Exocentrus</taxon>
    </lineage>
</organism>
<evidence type="ECO:0000256" key="1">
    <source>
        <dbReference type="ARBA" id="ARBA00010319"/>
    </source>
</evidence>
<dbReference type="AlphaFoldDB" id="A0AAV8VSE3"/>
<evidence type="ECO:0000313" key="5">
    <source>
        <dbReference type="EMBL" id="KAJ8917183.1"/>
    </source>
</evidence>
<evidence type="ECO:0000313" key="6">
    <source>
        <dbReference type="Proteomes" id="UP001159042"/>
    </source>
</evidence>
<accession>A0AAV8VSE3</accession>
<comment type="similarity">
    <text evidence="1">Belongs to the FAM91 family.</text>
</comment>
<dbReference type="InterPro" id="IPR028097">
    <property type="entry name" value="FAM91_C_dom"/>
</dbReference>
<gene>
    <name evidence="5" type="ORF">NQ315_012675</name>
</gene>
<protein>
    <recommendedName>
        <fullName evidence="7">Protein FAM91A1</fullName>
    </recommendedName>
</protein>
<proteinExistence type="inferred from homology"/>
<evidence type="ECO:0000259" key="4">
    <source>
        <dbReference type="Pfam" id="PF14648"/>
    </source>
</evidence>
<evidence type="ECO:0000259" key="3">
    <source>
        <dbReference type="Pfam" id="PF14647"/>
    </source>
</evidence>
<sequence>MVNEEELAVIDKLIDLGSQDAGTLNYYHVLSLYKKGLIYLDVPITAADRVQVPPLQGFVMNRILGDYFETLLYKIFVSIDEHTTVGELAGVLQVDTELVKQAVSLYCRLQFARKVDADLEQDRTRWHPSWSNVPVPGSRNMDITPLTLSLTSSNLNISNTNDLQSPQTEVPESPANSSLPRKGQRVAFLFDSTLTAFLMMGNLSPGLKKHAVTMFEVGKLCDESLDSFLLELEKVSVLDAEGEGEARRFFDHAVILRSTVLALRKLPGPGLDLVRLESLHSLDEATCMRLLQKKYKLLVSMAPLSREVRPVTSLLPPHLGPAVPEVNTLWFKLFLYHMTGYGPPSLLLTKGLYTNNFKGGTTLKQLPRMFLGFTRLLVTSWLHEPAVIPVANVLYVNAALQFSPVLVQAYGVHQPAQTNIVPFPFKPDAKEQPKDLMFRNHRAVRCLGEYVDLEHNCGYLTFANIGVLDFGCPNKEQVVRLGRSAAKLGSGFGKPARAKVENNNQTDSLSISNENFTLRKEKSVMDKDELERKLQSPIENYFALTPVANSGSSSPANGFTSKECTDLLQEELDHLVVHEEVSEAKEGLGLELNLKHSGSVEVLASPMDENISMFTRDESVDDAGVQDDAVAEVWTVLDCHFGVPLFDVNANTKICDTIVSGGLAEAGSLGELVESSRKLGSTLLDFISQCQYYPGENMEILKRGRLVPLPRHNLVFDNGRVSEWSGK</sequence>